<evidence type="ECO:0000313" key="1">
    <source>
        <dbReference type="EMBL" id="KAF7269379.1"/>
    </source>
</evidence>
<gene>
    <name evidence="1" type="ORF">GWI33_017592</name>
</gene>
<dbReference type="AlphaFoldDB" id="A0A834HWH0"/>
<dbReference type="EMBL" id="JAACXV010014234">
    <property type="protein sequence ID" value="KAF7269379.1"/>
    <property type="molecule type" value="Genomic_DNA"/>
</dbReference>
<accession>A0A834HWH0</accession>
<reference evidence="1" key="1">
    <citation type="submission" date="2020-08" db="EMBL/GenBank/DDBJ databases">
        <title>Genome sequencing and assembly of the red palm weevil Rhynchophorus ferrugineus.</title>
        <authorList>
            <person name="Dias G.B."/>
            <person name="Bergman C.M."/>
            <person name="Manee M."/>
        </authorList>
    </citation>
    <scope>NUCLEOTIDE SEQUENCE</scope>
    <source>
        <strain evidence="1">AA-2017</strain>
        <tissue evidence="1">Whole larva</tissue>
    </source>
</reference>
<protein>
    <submittedName>
        <fullName evidence="1">Uncharacterized protein</fullName>
    </submittedName>
</protein>
<comment type="caution">
    <text evidence="1">The sequence shown here is derived from an EMBL/GenBank/DDBJ whole genome shotgun (WGS) entry which is preliminary data.</text>
</comment>
<keyword evidence="2" id="KW-1185">Reference proteome</keyword>
<proteinExistence type="predicted"/>
<dbReference type="Proteomes" id="UP000625711">
    <property type="component" value="Unassembled WGS sequence"/>
</dbReference>
<dbReference type="OrthoDB" id="8191755at2759"/>
<name>A0A834HWH0_RHYFE</name>
<evidence type="ECO:0000313" key="2">
    <source>
        <dbReference type="Proteomes" id="UP000625711"/>
    </source>
</evidence>
<sequence length="90" mass="10048">MLTTGQCLSPLMAFLRKNMNAGLLDGASPDIIGICHQSDWIQSELFIKLLKYFGSLVKPFKEGLIMMVLDGHSSRARYLDVSDITHDCMV</sequence>
<organism evidence="1 2">
    <name type="scientific">Rhynchophorus ferrugineus</name>
    <name type="common">Red palm weevil</name>
    <name type="synonym">Curculio ferrugineus</name>
    <dbReference type="NCBI Taxonomy" id="354439"/>
    <lineage>
        <taxon>Eukaryota</taxon>
        <taxon>Metazoa</taxon>
        <taxon>Ecdysozoa</taxon>
        <taxon>Arthropoda</taxon>
        <taxon>Hexapoda</taxon>
        <taxon>Insecta</taxon>
        <taxon>Pterygota</taxon>
        <taxon>Neoptera</taxon>
        <taxon>Endopterygota</taxon>
        <taxon>Coleoptera</taxon>
        <taxon>Polyphaga</taxon>
        <taxon>Cucujiformia</taxon>
        <taxon>Curculionidae</taxon>
        <taxon>Dryophthorinae</taxon>
        <taxon>Rhynchophorus</taxon>
    </lineage>
</organism>